<feature type="domain" description="AB hydrolase-1" evidence="2">
    <location>
        <begin position="2"/>
        <end position="219"/>
    </location>
</feature>
<dbReference type="Gene3D" id="3.40.50.1820">
    <property type="entry name" value="alpha/beta hydrolase"/>
    <property type="match status" value="1"/>
</dbReference>
<keyword evidence="4" id="KW-1185">Reference proteome</keyword>
<protein>
    <submittedName>
        <fullName evidence="3">Alpha/beta fold hydrolase</fullName>
    </submittedName>
</protein>
<dbReference type="SUPFAM" id="SSF53474">
    <property type="entry name" value="alpha/beta-Hydrolases"/>
    <property type="match status" value="1"/>
</dbReference>
<feature type="compositionally biased region" description="Low complexity" evidence="1">
    <location>
        <begin position="232"/>
        <end position="245"/>
    </location>
</feature>
<dbReference type="Proteomes" id="UP000429644">
    <property type="component" value="Unassembled WGS sequence"/>
</dbReference>
<evidence type="ECO:0000313" key="4">
    <source>
        <dbReference type="Proteomes" id="UP000429644"/>
    </source>
</evidence>
<dbReference type="PANTHER" id="PTHR42886">
    <property type="entry name" value="RE40534P-RELATED"/>
    <property type="match status" value="1"/>
</dbReference>
<organism evidence="3 4">
    <name type="scientific">Georgenia ruanii</name>
    <dbReference type="NCBI Taxonomy" id="348442"/>
    <lineage>
        <taxon>Bacteria</taxon>
        <taxon>Bacillati</taxon>
        <taxon>Actinomycetota</taxon>
        <taxon>Actinomycetes</taxon>
        <taxon>Micrococcales</taxon>
        <taxon>Bogoriellaceae</taxon>
        <taxon>Georgenia</taxon>
    </lineage>
</organism>
<dbReference type="Pfam" id="PF12697">
    <property type="entry name" value="Abhydrolase_6"/>
    <property type="match status" value="1"/>
</dbReference>
<evidence type="ECO:0000256" key="1">
    <source>
        <dbReference type="SAM" id="MobiDB-lite"/>
    </source>
</evidence>
<evidence type="ECO:0000313" key="3">
    <source>
        <dbReference type="EMBL" id="MPV87488.1"/>
    </source>
</evidence>
<dbReference type="InterPro" id="IPR029058">
    <property type="entry name" value="AB_hydrolase_fold"/>
</dbReference>
<evidence type="ECO:0000259" key="2">
    <source>
        <dbReference type="Pfam" id="PF12697"/>
    </source>
</evidence>
<dbReference type="EMBL" id="WHPD01000512">
    <property type="protein sequence ID" value="MPV87488.1"/>
    <property type="molecule type" value="Genomic_DNA"/>
</dbReference>
<dbReference type="GO" id="GO:0016787">
    <property type="term" value="F:hydrolase activity"/>
    <property type="evidence" value="ECO:0007669"/>
    <property type="project" value="UniProtKB-KW"/>
</dbReference>
<feature type="region of interest" description="Disordered" evidence="1">
    <location>
        <begin position="232"/>
        <end position="276"/>
    </location>
</feature>
<gene>
    <name evidence="3" type="ORF">GB882_02315</name>
</gene>
<reference evidence="3 4" key="1">
    <citation type="submission" date="2019-10" db="EMBL/GenBank/DDBJ databases">
        <title>Georgenia wutianyii sp. nov. and Georgenia yuyongxinii sp. nov. isolated from plateau pika (Ochotona curzoniae) in the Qinghai-Tibet plateau of China.</title>
        <authorList>
            <person name="Tian Z."/>
        </authorList>
    </citation>
    <scope>NUCLEOTIDE SEQUENCE [LARGE SCALE GENOMIC DNA]</scope>
    <source>
        <strain evidence="3 4">JCM 15130</strain>
    </source>
</reference>
<name>A0A7J9USA6_9MICO</name>
<comment type="caution">
    <text evidence="3">The sequence shown here is derived from an EMBL/GenBank/DDBJ whole genome shotgun (WGS) entry which is preliminary data.</text>
</comment>
<dbReference type="AlphaFoldDB" id="A0A7J9USA6"/>
<dbReference type="InterPro" id="IPR000073">
    <property type="entry name" value="AB_hydrolase_1"/>
</dbReference>
<proteinExistence type="predicted"/>
<keyword evidence="3" id="KW-0378">Hydrolase</keyword>
<dbReference type="PANTHER" id="PTHR42886:SF29">
    <property type="entry name" value="PUMMELIG, ISOFORM A"/>
    <property type="match status" value="1"/>
</dbReference>
<accession>A0A7J9USA6</accession>
<sequence>MLLVHGVRASATMWRAQLRALRAAGVPALAPDLPGHGARAGEAFTVERALATLDDAAGAVGGPVVVVGLSMGGYLALHWAARTGRPAAVLAASCCTRPAGPPLWAYRRLAGAIARLPDGGARLGEVLARRALPAQALADVNAGGMSVGVMDAVLAGLAHIDPLADLRAVAVPVWLVNGRWDHFRTQERRFLRQCAAGRLVVVPGASHLVSLVRPVAFNRVLLELVDTVGARPTPTAGPGAALPAPARAPGPVRPVSPARRRPGAARGAAAPRPPGR</sequence>